<evidence type="ECO:0000313" key="4">
    <source>
        <dbReference type="Proteomes" id="UP000266234"/>
    </source>
</evidence>
<name>A0A395RT96_9HYPO</name>
<dbReference type="EMBL" id="PXOG01000273">
    <property type="protein sequence ID" value="RGP63345.1"/>
    <property type="molecule type" value="Genomic_DNA"/>
</dbReference>
<dbReference type="AlphaFoldDB" id="A0A395RT96"/>
<accession>A0A395RT96</accession>
<sequence length="197" mass="21647">MSLQAPQLQCVSTLVLFLLLSLTALPSSDSSHEMEATKAIKDHPSVLYGPTFKKVTSFGLEWTEFDDLHPALRPGAEITDEERSQPPTAPTLSRRNAMDDTGVHVGFFRPTASSESAPAKTNRRKRQAGTPPGKAYYSMTVTEEAGIKQGLRTEAGRIAAMGNVTIWNYQNTGEFGFAAMRQHDTYLHADVTVYNRA</sequence>
<evidence type="ECO:0000256" key="2">
    <source>
        <dbReference type="SAM" id="SignalP"/>
    </source>
</evidence>
<feature type="chain" id="PRO_5017269999" description="Dirigent protein" evidence="2">
    <location>
        <begin position="31"/>
        <end position="197"/>
    </location>
</feature>
<evidence type="ECO:0000313" key="3">
    <source>
        <dbReference type="EMBL" id="RGP63345.1"/>
    </source>
</evidence>
<reference evidence="3 4" key="1">
    <citation type="journal article" date="2018" name="PLoS Pathog.">
        <title>Evolution of structural diversity of trichothecenes, a family of toxins produced by plant pathogenic and entomopathogenic fungi.</title>
        <authorList>
            <person name="Proctor R.H."/>
            <person name="McCormick S.P."/>
            <person name="Kim H.S."/>
            <person name="Cardoza R.E."/>
            <person name="Stanley A.M."/>
            <person name="Lindo L."/>
            <person name="Kelly A."/>
            <person name="Brown D.W."/>
            <person name="Lee T."/>
            <person name="Vaughan M.M."/>
            <person name="Alexander N.J."/>
            <person name="Busman M."/>
            <person name="Gutierrez S."/>
        </authorList>
    </citation>
    <scope>NUCLEOTIDE SEQUENCE [LARGE SCALE GENOMIC DNA]</scope>
    <source>
        <strain evidence="3 4">NRRL 20695</strain>
    </source>
</reference>
<comment type="caution">
    <text evidence="3">The sequence shown here is derived from an EMBL/GenBank/DDBJ whole genome shotgun (WGS) entry which is preliminary data.</text>
</comment>
<organism evidence="3 4">
    <name type="scientific">Fusarium longipes</name>
    <dbReference type="NCBI Taxonomy" id="694270"/>
    <lineage>
        <taxon>Eukaryota</taxon>
        <taxon>Fungi</taxon>
        <taxon>Dikarya</taxon>
        <taxon>Ascomycota</taxon>
        <taxon>Pezizomycotina</taxon>
        <taxon>Sordariomycetes</taxon>
        <taxon>Hypocreomycetidae</taxon>
        <taxon>Hypocreales</taxon>
        <taxon>Nectriaceae</taxon>
        <taxon>Fusarium</taxon>
    </lineage>
</organism>
<keyword evidence="4" id="KW-1185">Reference proteome</keyword>
<feature type="region of interest" description="Disordered" evidence="1">
    <location>
        <begin position="74"/>
        <end position="135"/>
    </location>
</feature>
<proteinExistence type="predicted"/>
<evidence type="ECO:0008006" key="5">
    <source>
        <dbReference type="Google" id="ProtNLM"/>
    </source>
</evidence>
<protein>
    <recommendedName>
        <fullName evidence="5">Dirigent protein</fullName>
    </recommendedName>
</protein>
<keyword evidence="2" id="KW-0732">Signal</keyword>
<evidence type="ECO:0000256" key="1">
    <source>
        <dbReference type="SAM" id="MobiDB-lite"/>
    </source>
</evidence>
<gene>
    <name evidence="3" type="ORF">FLONG3_9906</name>
</gene>
<feature type="signal peptide" evidence="2">
    <location>
        <begin position="1"/>
        <end position="30"/>
    </location>
</feature>
<dbReference type="Proteomes" id="UP000266234">
    <property type="component" value="Unassembled WGS sequence"/>
</dbReference>